<feature type="compositionally biased region" description="Basic and acidic residues" evidence="3">
    <location>
        <begin position="388"/>
        <end position="397"/>
    </location>
</feature>
<evidence type="ECO:0000313" key="4">
    <source>
        <dbReference type="EMBL" id="CAB9530951.1"/>
    </source>
</evidence>
<dbReference type="PANTHER" id="PTHR15081:SF1">
    <property type="entry name" value="NUCLEAR AUTOANTIGENIC SPERM PROTEIN"/>
    <property type="match status" value="1"/>
</dbReference>
<dbReference type="GO" id="GO:0034080">
    <property type="term" value="P:CENP-A containing chromatin assembly"/>
    <property type="evidence" value="ECO:0007669"/>
    <property type="project" value="TreeGrafter"/>
</dbReference>
<organism evidence="4 5">
    <name type="scientific">Seminavis robusta</name>
    <dbReference type="NCBI Taxonomy" id="568900"/>
    <lineage>
        <taxon>Eukaryota</taxon>
        <taxon>Sar</taxon>
        <taxon>Stramenopiles</taxon>
        <taxon>Ochrophyta</taxon>
        <taxon>Bacillariophyta</taxon>
        <taxon>Bacillariophyceae</taxon>
        <taxon>Bacillariophycidae</taxon>
        <taxon>Naviculales</taxon>
        <taxon>Naviculaceae</taxon>
        <taxon>Seminavis</taxon>
    </lineage>
</organism>
<dbReference type="GO" id="GO:0042393">
    <property type="term" value="F:histone binding"/>
    <property type="evidence" value="ECO:0007669"/>
    <property type="project" value="TreeGrafter"/>
</dbReference>
<comment type="caution">
    <text evidence="4">The sequence shown here is derived from an EMBL/GenBank/DDBJ whole genome shotgun (WGS) entry which is preliminary data.</text>
</comment>
<feature type="compositionally biased region" description="Acidic residues" evidence="3">
    <location>
        <begin position="153"/>
        <end position="177"/>
    </location>
</feature>
<feature type="region of interest" description="Disordered" evidence="3">
    <location>
        <begin position="75"/>
        <end position="177"/>
    </location>
</feature>
<feature type="compositionally biased region" description="Acidic residues" evidence="3">
    <location>
        <begin position="84"/>
        <end position="102"/>
    </location>
</feature>
<dbReference type="InterPro" id="IPR051730">
    <property type="entry name" value="NASP-like"/>
</dbReference>
<dbReference type="OrthoDB" id="46640at2759"/>
<dbReference type="PANTHER" id="PTHR15081">
    <property type="entry name" value="NUCLEAR AUTOANTIGENIC SPERM PROTEIN NASP -RELATED"/>
    <property type="match status" value="1"/>
</dbReference>
<proteinExistence type="predicted"/>
<dbReference type="GO" id="GO:0006335">
    <property type="term" value="P:DNA replication-dependent chromatin assembly"/>
    <property type="evidence" value="ECO:0007669"/>
    <property type="project" value="TreeGrafter"/>
</dbReference>
<dbReference type="InterPro" id="IPR011990">
    <property type="entry name" value="TPR-like_helical_dom_sf"/>
</dbReference>
<name>A0A9N8HYZ1_9STRA</name>
<feature type="compositionally biased region" description="Basic and acidic residues" evidence="3">
    <location>
        <begin position="126"/>
        <end position="138"/>
    </location>
</feature>
<reference evidence="4" key="1">
    <citation type="submission" date="2020-06" db="EMBL/GenBank/DDBJ databases">
        <authorList>
            <consortium name="Plant Systems Biology data submission"/>
        </authorList>
    </citation>
    <scope>NUCLEOTIDE SEQUENCE</scope>
    <source>
        <strain evidence="4">D6</strain>
    </source>
</reference>
<feature type="compositionally biased region" description="Polar residues" evidence="3">
    <location>
        <begin position="1"/>
        <end position="10"/>
    </location>
</feature>
<dbReference type="GO" id="GO:0005654">
    <property type="term" value="C:nucleoplasm"/>
    <property type="evidence" value="ECO:0007669"/>
    <property type="project" value="TreeGrafter"/>
</dbReference>
<feature type="region of interest" description="Disordered" evidence="3">
    <location>
        <begin position="1"/>
        <end position="22"/>
    </location>
</feature>
<dbReference type="AlphaFoldDB" id="A0A9N8HYZ1"/>
<evidence type="ECO:0000313" key="5">
    <source>
        <dbReference type="Proteomes" id="UP001153069"/>
    </source>
</evidence>
<sequence length="397" mass="44689">MASQKQSNNDAMPFQIVKPKITQDPRFRAGCKMIESGRDGAIDVFGLLLEEARTKYGEVSIETAPAYFEYGKALFREASRQQPEENEEEEGEGEEEEDDEEDHDKKPAAVKKENENDNSQEDNGQETEKTTEKESVKEEEQEVEESDVKQEADEAAENQEGEEEAADSDKENEEQDDDDVNLALEVMETAYAILDTFVQTATQPTAPNQIYLPWAKRHELPRVLSNLGDLLSFMERHADAADAYTRGLALREENLKAFADGDRKNISWCLQELKERRCAVEAAVLVATELLDCPPDVDVVTTEAKALLVKAAERTSFAEGYYHQARDQLQDAVLLMAELASRCEKSSVKQDFLKEKEDVCFASVMVMGVGEKLSQIKEGDGTQEEDQKEPVKKRAKR</sequence>
<accession>A0A9N8HYZ1</accession>
<evidence type="ECO:0000256" key="1">
    <source>
        <dbReference type="ARBA" id="ARBA00022737"/>
    </source>
</evidence>
<evidence type="ECO:0000256" key="3">
    <source>
        <dbReference type="SAM" id="MobiDB-lite"/>
    </source>
</evidence>
<keyword evidence="2" id="KW-0802">TPR repeat</keyword>
<gene>
    <name evidence="4" type="ORF">SEMRO_3128_G344300.1</name>
</gene>
<keyword evidence="1" id="KW-0677">Repeat</keyword>
<dbReference type="Proteomes" id="UP001153069">
    <property type="component" value="Unassembled WGS sequence"/>
</dbReference>
<dbReference type="EMBL" id="CAICTM010003126">
    <property type="protein sequence ID" value="CAB9530951.1"/>
    <property type="molecule type" value="Genomic_DNA"/>
</dbReference>
<feature type="compositionally biased region" description="Basic and acidic residues" evidence="3">
    <location>
        <begin position="103"/>
        <end position="115"/>
    </location>
</feature>
<keyword evidence="5" id="KW-1185">Reference proteome</keyword>
<dbReference type="Gene3D" id="1.25.40.10">
    <property type="entry name" value="Tetratricopeptide repeat domain"/>
    <property type="match status" value="1"/>
</dbReference>
<feature type="region of interest" description="Disordered" evidence="3">
    <location>
        <begin position="375"/>
        <end position="397"/>
    </location>
</feature>
<evidence type="ECO:0000256" key="2">
    <source>
        <dbReference type="ARBA" id="ARBA00022803"/>
    </source>
</evidence>
<protein>
    <recommendedName>
        <fullName evidence="6">Tetratricopeptide SHNi-TPR domain-containing protein</fullName>
    </recommendedName>
</protein>
<feature type="compositionally biased region" description="Acidic residues" evidence="3">
    <location>
        <begin position="116"/>
        <end position="125"/>
    </location>
</feature>
<evidence type="ECO:0008006" key="6">
    <source>
        <dbReference type="Google" id="ProtNLM"/>
    </source>
</evidence>